<dbReference type="OrthoDB" id="6108at2759"/>
<sequence>MENLNEKFLTICSEFKEENDFSKLYDLYGISENIVETLLQFIDNDNLAIYMKKMSIWNVDQQYSNMIKFAQINSIIVIIMKELFDHHHHRQLLMITIRHLFNNFYLLDKFIIISKRWNLLASAKLNVLEMIVDECQPHLTLIAQSMLNNNELIMAIFQSFDQQPKLTLPFIAHFLKEYPTNIISLTNICEMNPDWKIRLQWIQLIENNNTETIHQALHRIIEPNIIVEMTGENETIIVQRLSNFVDLSDEIVYELLFTINMALYKLPMMDVIEPNIIHIQLDTAILCSKIFRSLATFIRLCQKWINDHREEEIYHNIIESIHNFLAYHCLNMLLPLFVIMSDMFDDRNKPLFIEMIHSLSTVLLCIDHECLQNMAMLELNQSLLMYNEDCIVEKRMKCLMDQLSSSSTSNCLRTDNDYYDYIIKHHIIWSVLLVIQLIGHQKLQDSIIHPYQWIQKLLI</sequence>
<comment type="caution">
    <text evidence="1">The sequence shown here is derived from an EMBL/GenBank/DDBJ whole genome shotgun (WGS) entry which is preliminary data.</text>
</comment>
<dbReference type="Proteomes" id="UP000194236">
    <property type="component" value="Unassembled WGS sequence"/>
</dbReference>
<reference evidence="1 2" key="1">
    <citation type="submission" date="2017-03" db="EMBL/GenBank/DDBJ databases">
        <title>Genome Survey of Euroglyphus maynei.</title>
        <authorList>
            <person name="Arlian L.G."/>
            <person name="Morgan M.S."/>
            <person name="Rider S.D."/>
        </authorList>
    </citation>
    <scope>NUCLEOTIDE SEQUENCE [LARGE SCALE GENOMIC DNA]</scope>
    <source>
        <strain evidence="1">Arlian Lab</strain>
        <tissue evidence="1">Whole body</tissue>
    </source>
</reference>
<evidence type="ECO:0000313" key="1">
    <source>
        <dbReference type="EMBL" id="OTF78187.1"/>
    </source>
</evidence>
<gene>
    <name evidence="1" type="ORF">BLA29_003959</name>
</gene>
<dbReference type="AlphaFoldDB" id="A0A1Y3BDB7"/>
<organism evidence="1 2">
    <name type="scientific">Euroglyphus maynei</name>
    <name type="common">Mayne's house dust mite</name>
    <dbReference type="NCBI Taxonomy" id="6958"/>
    <lineage>
        <taxon>Eukaryota</taxon>
        <taxon>Metazoa</taxon>
        <taxon>Ecdysozoa</taxon>
        <taxon>Arthropoda</taxon>
        <taxon>Chelicerata</taxon>
        <taxon>Arachnida</taxon>
        <taxon>Acari</taxon>
        <taxon>Acariformes</taxon>
        <taxon>Sarcoptiformes</taxon>
        <taxon>Astigmata</taxon>
        <taxon>Psoroptidia</taxon>
        <taxon>Analgoidea</taxon>
        <taxon>Pyroglyphidae</taxon>
        <taxon>Pyroglyphinae</taxon>
        <taxon>Euroglyphus</taxon>
    </lineage>
</organism>
<keyword evidence="2" id="KW-1185">Reference proteome</keyword>
<accession>A0A1Y3BDB7</accession>
<evidence type="ECO:0000313" key="2">
    <source>
        <dbReference type="Proteomes" id="UP000194236"/>
    </source>
</evidence>
<name>A0A1Y3BDB7_EURMA</name>
<protein>
    <submittedName>
        <fullName evidence="1">Uncharacterized protein</fullName>
    </submittedName>
</protein>
<proteinExistence type="predicted"/>
<dbReference type="EMBL" id="MUJZ01029038">
    <property type="protein sequence ID" value="OTF78187.1"/>
    <property type="molecule type" value="Genomic_DNA"/>
</dbReference>